<reference evidence="1 2" key="1">
    <citation type="submission" date="2016-10" db="EMBL/GenBank/DDBJ databases">
        <authorList>
            <person name="de Groot N.N."/>
        </authorList>
    </citation>
    <scope>NUCLEOTIDE SEQUENCE [LARGE SCALE GENOMIC DNA]</scope>
    <source>
        <strain evidence="1 2">DSM 19548</strain>
    </source>
</reference>
<accession>A0A1I1RKF6</accession>
<evidence type="ECO:0000313" key="2">
    <source>
        <dbReference type="Proteomes" id="UP000198728"/>
    </source>
</evidence>
<evidence type="ECO:0000313" key="1">
    <source>
        <dbReference type="EMBL" id="SFD34791.1"/>
    </source>
</evidence>
<dbReference type="AlphaFoldDB" id="A0A1I1RKF6"/>
<organism evidence="1 2">
    <name type="scientific">Tropicimonas isoalkanivorans</name>
    <dbReference type="NCBI Taxonomy" id="441112"/>
    <lineage>
        <taxon>Bacteria</taxon>
        <taxon>Pseudomonadati</taxon>
        <taxon>Pseudomonadota</taxon>
        <taxon>Alphaproteobacteria</taxon>
        <taxon>Rhodobacterales</taxon>
        <taxon>Roseobacteraceae</taxon>
        <taxon>Tropicimonas</taxon>
    </lineage>
</organism>
<proteinExistence type="predicted"/>
<sequence length="88" mass="9608">MRNGPKDVEHEFSSGWCCIDPFLEADQVDLSGFEVVDGFQKFLERAPQSIEADDGEGIVGPCLIKQGCQTGPDESFAGDHVFKLATPF</sequence>
<name>A0A1I1RKF6_9RHOB</name>
<dbReference type="STRING" id="441112.SAMN04488094_1402"/>
<gene>
    <name evidence="1" type="ORF">SAMN04488094_1402</name>
</gene>
<keyword evidence="2" id="KW-1185">Reference proteome</keyword>
<dbReference type="EMBL" id="FOLG01000040">
    <property type="protein sequence ID" value="SFD34791.1"/>
    <property type="molecule type" value="Genomic_DNA"/>
</dbReference>
<dbReference type="Proteomes" id="UP000198728">
    <property type="component" value="Unassembled WGS sequence"/>
</dbReference>
<protein>
    <submittedName>
        <fullName evidence="1">Uncharacterized protein</fullName>
    </submittedName>
</protein>